<dbReference type="Proteomes" id="UP001175271">
    <property type="component" value="Unassembled WGS sequence"/>
</dbReference>
<comment type="caution">
    <text evidence="1">The sequence shown here is derived from an EMBL/GenBank/DDBJ whole genome shotgun (WGS) entry which is preliminary data.</text>
</comment>
<name>A0AA39M8V6_9BILA</name>
<proteinExistence type="predicted"/>
<organism evidence="1 2">
    <name type="scientific">Steinernema hermaphroditum</name>
    <dbReference type="NCBI Taxonomy" id="289476"/>
    <lineage>
        <taxon>Eukaryota</taxon>
        <taxon>Metazoa</taxon>
        <taxon>Ecdysozoa</taxon>
        <taxon>Nematoda</taxon>
        <taxon>Chromadorea</taxon>
        <taxon>Rhabditida</taxon>
        <taxon>Tylenchina</taxon>
        <taxon>Panagrolaimomorpha</taxon>
        <taxon>Strongyloidoidea</taxon>
        <taxon>Steinernematidae</taxon>
        <taxon>Steinernema</taxon>
    </lineage>
</organism>
<evidence type="ECO:0000313" key="2">
    <source>
        <dbReference type="Proteomes" id="UP001175271"/>
    </source>
</evidence>
<accession>A0AA39M8V6</accession>
<reference evidence="1" key="1">
    <citation type="submission" date="2023-06" db="EMBL/GenBank/DDBJ databases">
        <title>Genomic analysis of the entomopathogenic nematode Steinernema hermaphroditum.</title>
        <authorList>
            <person name="Schwarz E.M."/>
            <person name="Heppert J.K."/>
            <person name="Baniya A."/>
            <person name="Schwartz H.T."/>
            <person name="Tan C.-H."/>
            <person name="Antoshechkin I."/>
            <person name="Sternberg P.W."/>
            <person name="Goodrich-Blair H."/>
            <person name="Dillman A.R."/>
        </authorList>
    </citation>
    <scope>NUCLEOTIDE SEQUENCE</scope>
    <source>
        <strain evidence="1">PS9179</strain>
        <tissue evidence="1">Whole animal</tissue>
    </source>
</reference>
<gene>
    <name evidence="1" type="ORF">QR680_009130</name>
</gene>
<dbReference type="EMBL" id="JAUCMV010000001">
    <property type="protein sequence ID" value="KAK0425297.1"/>
    <property type="molecule type" value="Genomic_DNA"/>
</dbReference>
<evidence type="ECO:0000313" key="1">
    <source>
        <dbReference type="EMBL" id="KAK0425297.1"/>
    </source>
</evidence>
<sequence length="111" mass="10758">MGTHEFEGELLGDGGKGAAAIEGARALGAVETIATVAGGEACALSEGRVEGCGGGADGELLEEEAVGVAILKGTTGGSGGRRTTHEGESPCGGRVVVGSYLTDTVDLLVAL</sequence>
<dbReference type="AlphaFoldDB" id="A0AA39M8V6"/>
<keyword evidence="2" id="KW-1185">Reference proteome</keyword>
<protein>
    <submittedName>
        <fullName evidence="1">Uncharacterized protein</fullName>
    </submittedName>
</protein>